<evidence type="ECO:0000313" key="1">
    <source>
        <dbReference type="EMBL" id="QOT75735.1"/>
    </source>
</evidence>
<reference evidence="1 2" key="1">
    <citation type="submission" date="2020-10" db="EMBL/GenBank/DDBJ databases">
        <title>Complete genome sequence of Cupriavidus basilensis CCUG 49340T.</title>
        <authorList>
            <person name="Salva-Serra F."/>
            <person name="Donoso R.A."/>
            <person name="Cho K.H."/>
            <person name="Yoo J.A."/>
            <person name="Lee K."/>
            <person name="Yoon S.-H."/>
            <person name="Perez-Pantoja D."/>
            <person name="Moore E.R.B."/>
        </authorList>
    </citation>
    <scope>NUCLEOTIDE SEQUENCE [LARGE SCALE GENOMIC DNA]</scope>
    <source>
        <strain evidence="2">CCUG 49340</strain>
    </source>
</reference>
<protein>
    <submittedName>
        <fullName evidence="1">Uncharacterized protein</fullName>
    </submittedName>
</protein>
<dbReference type="AlphaFoldDB" id="A0A643FMK5"/>
<dbReference type="RefSeq" id="WP_150990932.1">
    <property type="nucleotide sequence ID" value="NZ_CP062803.1"/>
</dbReference>
<dbReference type="EMBL" id="CP062803">
    <property type="protein sequence ID" value="QOT75735.1"/>
    <property type="molecule type" value="Genomic_DNA"/>
</dbReference>
<name>A0A643FMK5_9BURK</name>
<dbReference type="GeneID" id="98402489"/>
<organism evidence="1 2">
    <name type="scientific">Cupriavidus basilensis</name>
    <dbReference type="NCBI Taxonomy" id="68895"/>
    <lineage>
        <taxon>Bacteria</taxon>
        <taxon>Pseudomonadati</taxon>
        <taxon>Pseudomonadota</taxon>
        <taxon>Betaproteobacteria</taxon>
        <taxon>Burkholderiales</taxon>
        <taxon>Burkholderiaceae</taxon>
        <taxon>Cupriavidus</taxon>
    </lineage>
</organism>
<dbReference type="Proteomes" id="UP000397656">
    <property type="component" value="Chromosome 1"/>
</dbReference>
<gene>
    <name evidence="1" type="ORF">F7R26_016365</name>
</gene>
<evidence type="ECO:0000313" key="2">
    <source>
        <dbReference type="Proteomes" id="UP000397656"/>
    </source>
</evidence>
<sequence>MEFENLLDPSFDAAFAARPSLPWWPWVGSKFSTSSVRTMVVGESVYNWGEGFDTRYKQTDGLRETHRRHALNYRRDSPYVRNIERAIYRASKPSEKQKRALWSTVAYHNLVLQPLMSIKKRPTYAQYLNGWHEFFELSHLMAVDQAIVYGLEPKKVDALVEAIRLRGASFKQSRLPAKVGRTRPRLVTIADDGRALKLLLIRHPSAFFSWRQWAPVIREHLPLQLAVADEAAVVTA</sequence>
<accession>A0A643FMK5</accession>
<proteinExistence type="predicted"/>